<sequence>MLNVRAAIFDILAILLFALLARIAHNTPEMPLSVLGWLETSWPFLCGTLLGWGVLVLIRRSPDAQRFLPGAVVWVFSVATGLTLWGVRHGAFPHWSFIVVATVMSGLLLFGWRGIAGVVARRAR</sequence>
<dbReference type="EMBL" id="WBZJ01000003">
    <property type="protein sequence ID" value="KAB3519991.1"/>
    <property type="molecule type" value="Genomic_DNA"/>
</dbReference>
<evidence type="ECO:0000313" key="3">
    <source>
        <dbReference type="Proteomes" id="UP000436181"/>
    </source>
</evidence>
<dbReference type="Pfam" id="PF11255">
    <property type="entry name" value="DUF3054"/>
    <property type="match status" value="1"/>
</dbReference>
<organism evidence="2 3">
    <name type="scientific">Corynebacterium zhongnanshanii</name>
    <dbReference type="NCBI Taxonomy" id="2768834"/>
    <lineage>
        <taxon>Bacteria</taxon>
        <taxon>Bacillati</taxon>
        <taxon>Actinomycetota</taxon>
        <taxon>Actinomycetes</taxon>
        <taxon>Mycobacteriales</taxon>
        <taxon>Corynebacteriaceae</taxon>
        <taxon>Corynebacterium</taxon>
    </lineage>
</organism>
<gene>
    <name evidence="2" type="ORF">F8377_08800</name>
</gene>
<dbReference type="RefSeq" id="WP_151844746.1">
    <property type="nucleotide sequence ID" value="NZ_WBZJ01000003.1"/>
</dbReference>
<proteinExistence type="predicted"/>
<evidence type="ECO:0000313" key="2">
    <source>
        <dbReference type="EMBL" id="KAB3519991.1"/>
    </source>
</evidence>
<accession>A0ABQ6VID6</accession>
<feature type="transmembrane region" description="Helical" evidence="1">
    <location>
        <begin position="67"/>
        <end position="86"/>
    </location>
</feature>
<keyword evidence="1" id="KW-0472">Membrane</keyword>
<comment type="caution">
    <text evidence="2">The sequence shown here is derived from an EMBL/GenBank/DDBJ whole genome shotgun (WGS) entry which is preliminary data.</text>
</comment>
<keyword evidence="1" id="KW-0812">Transmembrane</keyword>
<protein>
    <submittedName>
        <fullName evidence="2">DUF3054 domain-containing protein</fullName>
    </submittedName>
</protein>
<dbReference type="InterPro" id="IPR021414">
    <property type="entry name" value="DUF3054"/>
</dbReference>
<keyword evidence="1" id="KW-1133">Transmembrane helix</keyword>
<keyword evidence="3" id="KW-1185">Reference proteome</keyword>
<feature type="transmembrane region" description="Helical" evidence="1">
    <location>
        <begin position="92"/>
        <end position="112"/>
    </location>
</feature>
<dbReference type="Proteomes" id="UP000436181">
    <property type="component" value="Unassembled WGS sequence"/>
</dbReference>
<feature type="transmembrane region" description="Helical" evidence="1">
    <location>
        <begin position="42"/>
        <end position="58"/>
    </location>
</feature>
<reference evidence="2 3" key="1">
    <citation type="submission" date="2019-10" db="EMBL/GenBank/DDBJ databases">
        <title>Corynebacterium sp novel species isolated from the respiratory tract of Marmot.</title>
        <authorList>
            <person name="Zhang G."/>
        </authorList>
    </citation>
    <scope>NUCLEOTIDE SEQUENCE [LARGE SCALE GENOMIC DNA]</scope>
    <source>
        <strain evidence="2 3">336</strain>
    </source>
</reference>
<name>A0ABQ6VID6_9CORY</name>
<evidence type="ECO:0000256" key="1">
    <source>
        <dbReference type="SAM" id="Phobius"/>
    </source>
</evidence>